<dbReference type="EMBL" id="KZ305066">
    <property type="protein sequence ID" value="PIA31685.1"/>
    <property type="molecule type" value="Genomic_DNA"/>
</dbReference>
<feature type="repeat" description="PPR" evidence="3">
    <location>
        <begin position="188"/>
        <end position="222"/>
    </location>
</feature>
<feature type="repeat" description="PPR" evidence="3">
    <location>
        <begin position="257"/>
        <end position="291"/>
    </location>
</feature>
<dbReference type="PROSITE" id="PS51375">
    <property type="entry name" value="PPR"/>
    <property type="match status" value="7"/>
</dbReference>
<name>A0A2G5CK44_AQUCA</name>
<sequence length="539" mass="61985">MLSKSKHLDAFLRFGPQRTWNMCVQVVHKRFCSMNESPELPNWVKYPLDGSSVVDSVDDFVLPTTVNYVSTKKVQDCKISMPSKITDNDVEEISTILKSLYTSPEEVVKALDHCYVVVSESMVEKVLKRFSNDWIPAFGFFRWYQMQSTYKHSANLYDSVVDILGKTKMFDIMWELVVEMFQLGGLISLTTMSKIMRRLARGGKYVDAIVAFREMERFGLSKDIVAMNVLLDSLCKERGVEYALDAFLEFKNEMPPNSHTFNVLIHGCCKARQLNKAQWALEEMERCGIHPCVISYTSLIEAYCREKDFRKVDAILDEMQSKGCPPNVVTYTIVMHSLGKAKETYEALGIYERMKRNGCVPDTSFYNSLIYILSKAGRIKDANNIYEDMSKNGCMPDVTTYNTMISAACDHSQVENALKLLQEMEETLCKPDLKTYAPLLKLCCQKKWMRILFFLLDDMFKKDISIEIGTYCLLVNGLCKSGNLGQACLFFEEMVLKGLLPWSNTYSRLVKELERKEMETEKEKIRQLMEQAKSMQQPC</sequence>
<dbReference type="AlphaFoldDB" id="A0A2G5CK44"/>
<organism evidence="5 6">
    <name type="scientific">Aquilegia coerulea</name>
    <name type="common">Rocky mountain columbine</name>
    <dbReference type="NCBI Taxonomy" id="218851"/>
    <lineage>
        <taxon>Eukaryota</taxon>
        <taxon>Viridiplantae</taxon>
        <taxon>Streptophyta</taxon>
        <taxon>Embryophyta</taxon>
        <taxon>Tracheophyta</taxon>
        <taxon>Spermatophyta</taxon>
        <taxon>Magnoliopsida</taxon>
        <taxon>Ranunculales</taxon>
        <taxon>Ranunculaceae</taxon>
        <taxon>Thalictroideae</taxon>
        <taxon>Aquilegia</taxon>
    </lineage>
</organism>
<evidence type="ECO:0000256" key="3">
    <source>
        <dbReference type="PROSITE-ProRule" id="PRU00708"/>
    </source>
</evidence>
<dbReference type="NCBIfam" id="TIGR00756">
    <property type="entry name" value="PPR"/>
    <property type="match status" value="6"/>
</dbReference>
<evidence type="ECO:0000313" key="5">
    <source>
        <dbReference type="EMBL" id="PIA31685.1"/>
    </source>
</evidence>
<feature type="repeat" description="PPR" evidence="3">
    <location>
        <begin position="292"/>
        <end position="326"/>
    </location>
</feature>
<evidence type="ECO:0000256" key="4">
    <source>
        <dbReference type="SAM" id="Coils"/>
    </source>
</evidence>
<feature type="repeat" description="PPR" evidence="3">
    <location>
        <begin position="327"/>
        <end position="361"/>
    </location>
</feature>
<feature type="repeat" description="PPR" evidence="3">
    <location>
        <begin position="397"/>
        <end position="431"/>
    </location>
</feature>
<dbReference type="InParanoid" id="A0A2G5CK44"/>
<dbReference type="PANTHER" id="PTHR47447:SF28">
    <property type="entry name" value="PENTACOTRIPEPTIDE-REPEAT REGION OF PRORP DOMAIN-CONTAINING PROTEIN"/>
    <property type="match status" value="1"/>
</dbReference>
<protein>
    <submittedName>
        <fullName evidence="5">Uncharacterized protein</fullName>
    </submittedName>
</protein>
<feature type="coiled-coil region" evidence="4">
    <location>
        <begin position="503"/>
        <end position="535"/>
    </location>
</feature>
<proteinExistence type="inferred from homology"/>
<keyword evidence="4" id="KW-0175">Coiled coil</keyword>
<feature type="repeat" description="PPR" evidence="3">
    <location>
        <begin position="467"/>
        <end position="501"/>
    </location>
</feature>
<dbReference type="OrthoDB" id="185373at2759"/>
<evidence type="ECO:0000313" key="6">
    <source>
        <dbReference type="Proteomes" id="UP000230069"/>
    </source>
</evidence>
<feature type="repeat" description="PPR" evidence="3">
    <location>
        <begin position="362"/>
        <end position="396"/>
    </location>
</feature>
<comment type="similarity">
    <text evidence="1">Belongs to the PPR family. P subfamily.</text>
</comment>
<keyword evidence="2" id="KW-0677">Repeat</keyword>
<evidence type="ECO:0000256" key="1">
    <source>
        <dbReference type="ARBA" id="ARBA00007626"/>
    </source>
</evidence>
<dbReference type="SUPFAM" id="SSF48452">
    <property type="entry name" value="TPR-like"/>
    <property type="match status" value="1"/>
</dbReference>
<reference evidence="5 6" key="1">
    <citation type="submission" date="2017-09" db="EMBL/GenBank/DDBJ databases">
        <title>WGS assembly of Aquilegia coerulea Goldsmith.</title>
        <authorList>
            <person name="Hodges S."/>
            <person name="Kramer E."/>
            <person name="Nordborg M."/>
            <person name="Tomkins J."/>
            <person name="Borevitz J."/>
            <person name="Derieg N."/>
            <person name="Yan J."/>
            <person name="Mihaltcheva S."/>
            <person name="Hayes R.D."/>
            <person name="Rokhsar D."/>
        </authorList>
    </citation>
    <scope>NUCLEOTIDE SEQUENCE [LARGE SCALE GENOMIC DNA]</scope>
    <source>
        <strain evidence="6">cv. Goldsmith</strain>
    </source>
</reference>
<dbReference type="Pfam" id="PF12854">
    <property type="entry name" value="PPR_1"/>
    <property type="match status" value="1"/>
</dbReference>
<keyword evidence="6" id="KW-1185">Reference proteome</keyword>
<dbReference type="Proteomes" id="UP000230069">
    <property type="component" value="Unassembled WGS sequence"/>
</dbReference>
<dbReference type="Pfam" id="PF13041">
    <property type="entry name" value="PPR_2"/>
    <property type="match status" value="3"/>
</dbReference>
<accession>A0A2G5CK44</accession>
<gene>
    <name evidence="5" type="ORF">AQUCO_04900171v1</name>
</gene>
<dbReference type="PANTHER" id="PTHR47447">
    <property type="entry name" value="OS03G0856100 PROTEIN"/>
    <property type="match status" value="1"/>
</dbReference>
<dbReference type="InterPro" id="IPR002885">
    <property type="entry name" value="PPR_rpt"/>
</dbReference>
<dbReference type="Pfam" id="PF01535">
    <property type="entry name" value="PPR"/>
    <property type="match status" value="1"/>
</dbReference>
<dbReference type="STRING" id="218851.A0A2G5CK44"/>
<dbReference type="Gene3D" id="1.25.40.10">
    <property type="entry name" value="Tetratricopeptide repeat domain"/>
    <property type="match status" value="4"/>
</dbReference>
<dbReference type="InterPro" id="IPR011990">
    <property type="entry name" value="TPR-like_helical_dom_sf"/>
</dbReference>
<evidence type="ECO:0000256" key="2">
    <source>
        <dbReference type="ARBA" id="ARBA00022737"/>
    </source>
</evidence>